<reference evidence="1" key="2">
    <citation type="submission" date="2023-04" db="EMBL/GenBank/DDBJ databases">
        <authorList>
            <person name="Bu L."/>
            <person name="Lu L."/>
            <person name="Laidemitt M.R."/>
            <person name="Zhang S.M."/>
            <person name="Mutuku M."/>
            <person name="Mkoji G."/>
            <person name="Steinauer M."/>
            <person name="Loker E.S."/>
        </authorList>
    </citation>
    <scope>NUCLEOTIDE SEQUENCE</scope>
    <source>
        <strain evidence="1">KasaAsao</strain>
        <tissue evidence="1">Whole Snail</tissue>
    </source>
</reference>
<dbReference type="EMBL" id="JASAOG010000202">
    <property type="protein sequence ID" value="KAK0044223.1"/>
    <property type="molecule type" value="Genomic_DNA"/>
</dbReference>
<comment type="caution">
    <text evidence="1">The sequence shown here is derived from an EMBL/GenBank/DDBJ whole genome shotgun (WGS) entry which is preliminary data.</text>
</comment>
<keyword evidence="2" id="KW-1185">Reference proteome</keyword>
<accession>A0AAD8EYN6</accession>
<gene>
    <name evidence="1" type="ORF">Bpfe_026357</name>
</gene>
<proteinExistence type="predicted"/>
<evidence type="ECO:0000313" key="1">
    <source>
        <dbReference type="EMBL" id="KAK0044223.1"/>
    </source>
</evidence>
<dbReference type="AlphaFoldDB" id="A0AAD8EYN6"/>
<evidence type="ECO:0000313" key="2">
    <source>
        <dbReference type="Proteomes" id="UP001233172"/>
    </source>
</evidence>
<sequence>PVSSLYSKPSLLRFPFAPAMSFSMLLNFRTGEETDEESAKQMCLNKEWRAPN</sequence>
<organism evidence="1 2">
    <name type="scientific">Biomphalaria pfeifferi</name>
    <name type="common">Bloodfluke planorb</name>
    <name type="synonym">Freshwater snail</name>
    <dbReference type="NCBI Taxonomy" id="112525"/>
    <lineage>
        <taxon>Eukaryota</taxon>
        <taxon>Metazoa</taxon>
        <taxon>Spiralia</taxon>
        <taxon>Lophotrochozoa</taxon>
        <taxon>Mollusca</taxon>
        <taxon>Gastropoda</taxon>
        <taxon>Heterobranchia</taxon>
        <taxon>Euthyneura</taxon>
        <taxon>Panpulmonata</taxon>
        <taxon>Hygrophila</taxon>
        <taxon>Lymnaeoidea</taxon>
        <taxon>Planorbidae</taxon>
        <taxon>Biomphalaria</taxon>
    </lineage>
</organism>
<feature type="non-terminal residue" evidence="1">
    <location>
        <position position="52"/>
    </location>
</feature>
<reference evidence="1" key="1">
    <citation type="journal article" date="2023" name="PLoS Negl. Trop. Dis.">
        <title>A genome sequence for Biomphalaria pfeifferi, the major vector snail for the human-infecting parasite Schistosoma mansoni.</title>
        <authorList>
            <person name="Bu L."/>
            <person name="Lu L."/>
            <person name="Laidemitt M.R."/>
            <person name="Zhang S.M."/>
            <person name="Mutuku M."/>
            <person name="Mkoji G."/>
            <person name="Steinauer M."/>
            <person name="Loker E.S."/>
        </authorList>
    </citation>
    <scope>NUCLEOTIDE SEQUENCE</scope>
    <source>
        <strain evidence="1">KasaAsao</strain>
    </source>
</reference>
<name>A0AAD8EYN6_BIOPF</name>
<feature type="non-terminal residue" evidence="1">
    <location>
        <position position="1"/>
    </location>
</feature>
<dbReference type="Proteomes" id="UP001233172">
    <property type="component" value="Unassembled WGS sequence"/>
</dbReference>
<protein>
    <submittedName>
        <fullName evidence="1">Uncharacterized protein</fullName>
    </submittedName>
</protein>